<evidence type="ECO:0000313" key="3">
    <source>
        <dbReference type="Proteomes" id="UP000001794"/>
    </source>
</evidence>
<evidence type="ECO:0000256" key="1">
    <source>
        <dbReference type="SAM" id="MobiDB-lite"/>
    </source>
</evidence>
<dbReference type="RefSeq" id="NP_640287.1">
    <property type="nucleotide sequence ID" value="NC_003907.2"/>
</dbReference>
<sequence length="94" mass="11187">MKKEHTTREQRRALQTKRAKRNNGRAKKNRTAWRFSNYVLVHEVATRLMYRFADKHGFRVGLPSKAFIRRSVEHMSPAELQHMADKFREAFTNG</sequence>
<dbReference type="KEGG" id="vg:956039"/>
<organism evidence="2 3">
    <name type="scientific">Vibrio phage VpV262</name>
    <dbReference type="NCBI Taxonomy" id="2907796"/>
    <lineage>
        <taxon>Viruses</taxon>
        <taxon>Duplodnaviria</taxon>
        <taxon>Heunggongvirae</taxon>
        <taxon>Uroviricota</taxon>
        <taxon>Caudoviricetes</taxon>
        <taxon>Zobellviridae</taxon>
        <taxon>Vipivirus</taxon>
        <taxon>Vipivirus canadense</taxon>
    </lineage>
</organism>
<reference evidence="2 3" key="1">
    <citation type="journal article" date="2003" name="Virology">
        <title>The complete sequence of marine bacteriophage VpV262 infecting vibrio parahaemolyticus indicates that an ancestral component of a T7 viral supergroup is widespread in the marine environment.</title>
        <authorList>
            <person name="Hardies S.C."/>
            <person name="Comeau A.M."/>
            <person name="Serwer P."/>
            <person name="Suttle C.A."/>
        </authorList>
    </citation>
    <scope>NUCLEOTIDE SEQUENCE</scope>
</reference>
<feature type="compositionally biased region" description="Basic and acidic residues" evidence="1">
    <location>
        <begin position="1"/>
        <end position="12"/>
    </location>
</feature>
<protein>
    <submittedName>
        <fullName evidence="2">Uncharacterized protein</fullName>
    </submittedName>
</protein>
<feature type="compositionally biased region" description="Basic residues" evidence="1">
    <location>
        <begin position="14"/>
        <end position="28"/>
    </location>
</feature>
<accession>Q8LT76</accession>
<dbReference type="EMBL" id="AY095314">
    <property type="protein sequence ID" value="AAM28374.1"/>
    <property type="molecule type" value="Genomic_DNA"/>
</dbReference>
<evidence type="ECO:0000313" key="2">
    <source>
        <dbReference type="EMBL" id="AAM28374.1"/>
    </source>
</evidence>
<keyword evidence="3" id="KW-1185">Reference proteome</keyword>
<dbReference type="GeneID" id="956039"/>
<name>Q8LT76_9CAUD</name>
<proteinExistence type="predicted"/>
<dbReference type="Proteomes" id="UP000001794">
    <property type="component" value="Segment"/>
</dbReference>
<feature type="region of interest" description="Disordered" evidence="1">
    <location>
        <begin position="1"/>
        <end position="28"/>
    </location>
</feature>